<proteinExistence type="predicted"/>
<accession>A0A5C5WTI4</accession>
<protein>
    <submittedName>
        <fullName evidence="1">Uncharacterized protein</fullName>
    </submittedName>
</protein>
<evidence type="ECO:0000313" key="2">
    <source>
        <dbReference type="Proteomes" id="UP000316598"/>
    </source>
</evidence>
<sequence>MIPFAGQMLILHRFRLAEKSPLGHGYMPGFVVAGLFAERFENFPRRPGFVFGVHTKPSQIIAIVR</sequence>
<dbReference type="EMBL" id="SJPI01000001">
    <property type="protein sequence ID" value="TWT53461.1"/>
    <property type="molecule type" value="Genomic_DNA"/>
</dbReference>
<comment type="caution">
    <text evidence="1">The sequence shown here is derived from an EMBL/GenBank/DDBJ whole genome shotgun (WGS) entry which is preliminary data.</text>
</comment>
<organism evidence="1 2">
    <name type="scientific">Rubripirellula amarantea</name>
    <dbReference type="NCBI Taxonomy" id="2527999"/>
    <lineage>
        <taxon>Bacteria</taxon>
        <taxon>Pseudomonadati</taxon>
        <taxon>Planctomycetota</taxon>
        <taxon>Planctomycetia</taxon>
        <taxon>Pirellulales</taxon>
        <taxon>Pirellulaceae</taxon>
        <taxon>Rubripirellula</taxon>
    </lineage>
</organism>
<dbReference type="Proteomes" id="UP000316598">
    <property type="component" value="Unassembled WGS sequence"/>
</dbReference>
<name>A0A5C5WTI4_9BACT</name>
<reference evidence="1 2" key="1">
    <citation type="submission" date="2019-02" db="EMBL/GenBank/DDBJ databases">
        <title>Deep-cultivation of Planctomycetes and their phenomic and genomic characterization uncovers novel biology.</title>
        <authorList>
            <person name="Wiegand S."/>
            <person name="Jogler M."/>
            <person name="Boedeker C."/>
            <person name="Pinto D."/>
            <person name="Vollmers J."/>
            <person name="Rivas-Marin E."/>
            <person name="Kohn T."/>
            <person name="Peeters S.H."/>
            <person name="Heuer A."/>
            <person name="Rast P."/>
            <person name="Oberbeckmann S."/>
            <person name="Bunk B."/>
            <person name="Jeske O."/>
            <person name="Meyerdierks A."/>
            <person name="Storesund J.E."/>
            <person name="Kallscheuer N."/>
            <person name="Luecker S."/>
            <person name="Lage O.M."/>
            <person name="Pohl T."/>
            <person name="Merkel B.J."/>
            <person name="Hornburger P."/>
            <person name="Mueller R.-W."/>
            <person name="Bruemmer F."/>
            <person name="Labrenz M."/>
            <person name="Spormann A.M."/>
            <person name="Op Den Camp H."/>
            <person name="Overmann J."/>
            <person name="Amann R."/>
            <person name="Jetten M.S.M."/>
            <person name="Mascher T."/>
            <person name="Medema M.H."/>
            <person name="Devos D.P."/>
            <person name="Kaster A.-K."/>
            <person name="Ovreas L."/>
            <person name="Rohde M."/>
            <person name="Galperin M.Y."/>
            <person name="Jogler C."/>
        </authorList>
    </citation>
    <scope>NUCLEOTIDE SEQUENCE [LARGE SCALE GENOMIC DNA]</scope>
    <source>
        <strain evidence="1 2">Pla22</strain>
    </source>
</reference>
<gene>
    <name evidence="1" type="ORF">Pla22_10900</name>
</gene>
<dbReference type="AlphaFoldDB" id="A0A5C5WTI4"/>
<evidence type="ECO:0000313" key="1">
    <source>
        <dbReference type="EMBL" id="TWT53461.1"/>
    </source>
</evidence>
<keyword evidence="2" id="KW-1185">Reference proteome</keyword>